<keyword evidence="3" id="KW-1003">Cell membrane</keyword>
<evidence type="ECO:0000256" key="1">
    <source>
        <dbReference type="ARBA" id="ARBA00004429"/>
    </source>
</evidence>
<evidence type="ECO:0000256" key="4">
    <source>
        <dbReference type="ARBA" id="ARBA00022519"/>
    </source>
</evidence>
<feature type="domain" description="Major facilitator superfamily (MFS) profile" evidence="9">
    <location>
        <begin position="208"/>
        <end position="395"/>
    </location>
</feature>
<keyword evidence="7 8" id="KW-0472">Membrane</keyword>
<dbReference type="AlphaFoldDB" id="A0A2T0B483"/>
<feature type="transmembrane region" description="Helical" evidence="8">
    <location>
        <begin position="361"/>
        <end position="379"/>
    </location>
</feature>
<dbReference type="PANTHER" id="PTHR23522">
    <property type="entry name" value="BLL5896 PROTEIN"/>
    <property type="match status" value="1"/>
</dbReference>
<evidence type="ECO:0000259" key="9">
    <source>
        <dbReference type="PROSITE" id="PS50850"/>
    </source>
</evidence>
<dbReference type="OrthoDB" id="65739at2"/>
<organism evidence="10 11">
    <name type="scientific">Clostridium vincentii</name>
    <dbReference type="NCBI Taxonomy" id="52704"/>
    <lineage>
        <taxon>Bacteria</taxon>
        <taxon>Bacillati</taxon>
        <taxon>Bacillota</taxon>
        <taxon>Clostridia</taxon>
        <taxon>Eubacteriales</taxon>
        <taxon>Clostridiaceae</taxon>
        <taxon>Clostridium</taxon>
    </lineage>
</organism>
<sequence>MKDRSSLSFKVFYFMYLGAMGSFMPYINVYLEKSAGLSGSQIGLITALSLILGFCVIPIWGVVGDKTKRYNDLLKFSIAGALVMVFLYYKAATYPMIILCAIGLEMLRLGAIPMADTLATNYCHKTGSNYGSIRGMGSLGYMLASMAVGFLADRFGLDGPLFACYACLLVIAFPISFSFPKVSKTGELKTEDIVQKGNFKELVTNKNYIFILIITMLTTVIVDSAMNYAGNHLVSTLGGPESSISWMTFMTVLPEVLFLMVAIKVINKLGFKKFYILVVASMILRFGVYSLVGNAYAFLAVSVVHCLGVAIVTVGNLTYIRNSVNSAVLGTAITLFTAAMSIGRAIFGYIFGVVYEYGNSYMIFMISTAGFIVALLILLRTKHFDEIDSNKGHIK</sequence>
<proteinExistence type="predicted"/>
<feature type="transmembrane region" description="Helical" evidence="8">
    <location>
        <begin position="73"/>
        <end position="89"/>
    </location>
</feature>
<reference evidence="10 11" key="1">
    <citation type="submission" date="2018-03" db="EMBL/GenBank/DDBJ databases">
        <title>Genome sequence of Clostridium vincentii DSM 10228.</title>
        <authorList>
            <person name="Poehlein A."/>
            <person name="Daniel R."/>
        </authorList>
    </citation>
    <scope>NUCLEOTIDE SEQUENCE [LARGE SCALE GENOMIC DNA]</scope>
    <source>
        <strain evidence="10 11">DSM 10228</strain>
    </source>
</reference>
<dbReference type="Proteomes" id="UP000239471">
    <property type="component" value="Unassembled WGS sequence"/>
</dbReference>
<evidence type="ECO:0000256" key="7">
    <source>
        <dbReference type="ARBA" id="ARBA00023136"/>
    </source>
</evidence>
<evidence type="ECO:0000256" key="6">
    <source>
        <dbReference type="ARBA" id="ARBA00022989"/>
    </source>
</evidence>
<keyword evidence="2" id="KW-0813">Transport</keyword>
<keyword evidence="11" id="KW-1185">Reference proteome</keyword>
<dbReference type="PANTHER" id="PTHR23522:SF10">
    <property type="entry name" value="3-PHENYLPROPIONIC ACID TRANSPORTER-RELATED"/>
    <property type="match status" value="1"/>
</dbReference>
<comment type="caution">
    <text evidence="10">The sequence shown here is derived from an EMBL/GenBank/DDBJ whole genome shotgun (WGS) entry which is preliminary data.</text>
</comment>
<evidence type="ECO:0000256" key="8">
    <source>
        <dbReference type="SAM" id="Phobius"/>
    </source>
</evidence>
<dbReference type="Gene3D" id="1.20.1250.20">
    <property type="entry name" value="MFS general substrate transporter like domains"/>
    <property type="match status" value="2"/>
</dbReference>
<dbReference type="SUPFAM" id="SSF103473">
    <property type="entry name" value="MFS general substrate transporter"/>
    <property type="match status" value="1"/>
</dbReference>
<protein>
    <submittedName>
        <fullName evidence="10">Putative 3-phenylpropionic acid transporter</fullName>
    </submittedName>
</protein>
<dbReference type="InterPro" id="IPR036259">
    <property type="entry name" value="MFS_trans_sf"/>
</dbReference>
<accession>A0A2T0B483</accession>
<feature type="transmembrane region" description="Helical" evidence="8">
    <location>
        <begin position="12"/>
        <end position="30"/>
    </location>
</feature>
<dbReference type="InterPro" id="IPR020846">
    <property type="entry name" value="MFS_dom"/>
</dbReference>
<name>A0A2T0B483_9CLOT</name>
<feature type="transmembrane region" description="Helical" evidence="8">
    <location>
        <begin position="42"/>
        <end position="61"/>
    </location>
</feature>
<feature type="transmembrane region" description="Helical" evidence="8">
    <location>
        <begin position="298"/>
        <end position="320"/>
    </location>
</feature>
<dbReference type="PROSITE" id="PS50850">
    <property type="entry name" value="MFS"/>
    <property type="match status" value="1"/>
</dbReference>
<keyword evidence="6 8" id="KW-1133">Transmembrane helix</keyword>
<evidence type="ECO:0000313" key="10">
    <source>
        <dbReference type="EMBL" id="PRR78694.1"/>
    </source>
</evidence>
<dbReference type="RefSeq" id="WP_106061443.1">
    <property type="nucleotide sequence ID" value="NZ_PVXQ01000078.1"/>
</dbReference>
<evidence type="ECO:0000256" key="3">
    <source>
        <dbReference type="ARBA" id="ARBA00022475"/>
    </source>
</evidence>
<feature type="transmembrane region" description="Helical" evidence="8">
    <location>
        <begin position="246"/>
        <end position="267"/>
    </location>
</feature>
<evidence type="ECO:0000256" key="5">
    <source>
        <dbReference type="ARBA" id="ARBA00022692"/>
    </source>
</evidence>
<gene>
    <name evidence="10" type="primary">hcaT</name>
    <name evidence="10" type="ORF">CLVI_34460</name>
</gene>
<feature type="transmembrane region" description="Helical" evidence="8">
    <location>
        <begin position="332"/>
        <end position="355"/>
    </location>
</feature>
<feature type="transmembrane region" description="Helical" evidence="8">
    <location>
        <begin position="208"/>
        <end position="226"/>
    </location>
</feature>
<keyword evidence="5 8" id="KW-0812">Transmembrane</keyword>
<dbReference type="Pfam" id="PF12832">
    <property type="entry name" value="MFS_1_like"/>
    <property type="match status" value="1"/>
</dbReference>
<dbReference type="EMBL" id="PVXQ01000078">
    <property type="protein sequence ID" value="PRR78694.1"/>
    <property type="molecule type" value="Genomic_DNA"/>
</dbReference>
<dbReference type="InterPro" id="IPR024989">
    <property type="entry name" value="MFS_assoc_dom"/>
</dbReference>
<evidence type="ECO:0000313" key="11">
    <source>
        <dbReference type="Proteomes" id="UP000239471"/>
    </source>
</evidence>
<comment type="subcellular location">
    <subcellularLocation>
        <location evidence="1">Cell inner membrane</location>
        <topology evidence="1">Multi-pass membrane protein</topology>
    </subcellularLocation>
</comment>
<feature type="transmembrane region" description="Helical" evidence="8">
    <location>
        <begin position="159"/>
        <end position="179"/>
    </location>
</feature>
<keyword evidence="4" id="KW-0997">Cell inner membrane</keyword>
<evidence type="ECO:0000256" key="2">
    <source>
        <dbReference type="ARBA" id="ARBA00022448"/>
    </source>
</evidence>
<feature type="transmembrane region" description="Helical" evidence="8">
    <location>
        <begin position="274"/>
        <end position="292"/>
    </location>
</feature>
<dbReference type="GO" id="GO:0022857">
    <property type="term" value="F:transmembrane transporter activity"/>
    <property type="evidence" value="ECO:0007669"/>
    <property type="project" value="InterPro"/>
</dbReference>
<dbReference type="GO" id="GO:0005886">
    <property type="term" value="C:plasma membrane"/>
    <property type="evidence" value="ECO:0007669"/>
    <property type="project" value="UniProtKB-SubCell"/>
</dbReference>